<dbReference type="Gene3D" id="3.40.47.10">
    <property type="match status" value="1"/>
</dbReference>
<gene>
    <name evidence="9" type="ORF">HPP92_004771</name>
</gene>
<feature type="active site" evidence="5">
    <location>
        <position position="355"/>
    </location>
</feature>
<evidence type="ECO:0000256" key="6">
    <source>
        <dbReference type="SAM" id="Phobius"/>
    </source>
</evidence>
<evidence type="ECO:0000259" key="7">
    <source>
        <dbReference type="Pfam" id="PF08392"/>
    </source>
</evidence>
<keyword evidence="3 4" id="KW-0012">Acyltransferase</keyword>
<feature type="transmembrane region" description="Helical" evidence="6">
    <location>
        <begin position="20"/>
        <end position="40"/>
    </location>
</feature>
<evidence type="ECO:0000256" key="4">
    <source>
        <dbReference type="PIRNR" id="PIRNR036417"/>
    </source>
</evidence>
<feature type="active site" evidence="5">
    <location>
        <position position="351"/>
    </location>
</feature>
<evidence type="ECO:0000256" key="2">
    <source>
        <dbReference type="ARBA" id="ARBA00022679"/>
    </source>
</evidence>
<dbReference type="EC" id="2.3.1.-" evidence="4"/>
<dbReference type="PIRSF" id="PIRSF036417">
    <property type="entry name" value="3-ktacl-CoA_syn"/>
    <property type="match status" value="1"/>
</dbReference>
<dbReference type="Proteomes" id="UP000639772">
    <property type="component" value="Unassembled WGS sequence"/>
</dbReference>
<keyword evidence="6" id="KW-1133">Transmembrane helix</keyword>
<reference evidence="9 10" key="1">
    <citation type="journal article" date="2020" name="Nat. Food">
        <title>A phased Vanilla planifolia genome enables genetic improvement of flavour and production.</title>
        <authorList>
            <person name="Hasing T."/>
            <person name="Tang H."/>
            <person name="Brym M."/>
            <person name="Khazi F."/>
            <person name="Huang T."/>
            <person name="Chambers A.H."/>
        </authorList>
    </citation>
    <scope>NUCLEOTIDE SEQUENCE [LARGE SCALE GENOMIC DNA]</scope>
    <source>
        <tissue evidence="9">Leaf</tissue>
    </source>
</reference>
<dbReference type="InterPro" id="IPR013601">
    <property type="entry name" value="FAE1_typ3_polyketide_synth"/>
</dbReference>
<dbReference type="GO" id="GO:0016747">
    <property type="term" value="F:acyltransferase activity, transferring groups other than amino-acyl groups"/>
    <property type="evidence" value="ECO:0007669"/>
    <property type="project" value="InterPro"/>
</dbReference>
<dbReference type="OrthoDB" id="329835at2759"/>
<dbReference type="InterPro" id="IPR013747">
    <property type="entry name" value="ACP_syn_III_C"/>
</dbReference>
<evidence type="ECO:0000313" key="9">
    <source>
        <dbReference type="EMBL" id="KAG0493777.1"/>
    </source>
</evidence>
<name>A0A835VCK7_VANPL</name>
<proteinExistence type="inferred from homology"/>
<evidence type="ECO:0000313" key="10">
    <source>
        <dbReference type="Proteomes" id="UP000639772"/>
    </source>
</evidence>
<dbReference type="AlphaFoldDB" id="A0A835VCK7"/>
<feature type="active site" evidence="5">
    <location>
        <position position="267"/>
    </location>
</feature>
<evidence type="ECO:0000256" key="3">
    <source>
        <dbReference type="ARBA" id="ARBA00023315"/>
    </source>
</evidence>
<evidence type="ECO:0000256" key="5">
    <source>
        <dbReference type="PIRSR" id="PIRSR036417-1"/>
    </source>
</evidence>
<evidence type="ECO:0000259" key="8">
    <source>
        <dbReference type="Pfam" id="PF08541"/>
    </source>
</evidence>
<keyword evidence="2 4" id="KW-0808">Transferase</keyword>
<comment type="pathway">
    <text evidence="4">Lipid metabolism; fatty acid biosynthesis.</text>
</comment>
<dbReference type="Pfam" id="PF08392">
    <property type="entry name" value="FAE1_CUT1_RppA"/>
    <property type="match status" value="1"/>
</dbReference>
<dbReference type="CDD" id="cd00831">
    <property type="entry name" value="CHS_like"/>
    <property type="match status" value="1"/>
</dbReference>
<keyword evidence="6" id="KW-0472">Membrane</keyword>
<dbReference type="InterPro" id="IPR016039">
    <property type="entry name" value="Thiolase-like"/>
</dbReference>
<sequence length="494" mass="55016">MLYITQALSDIPPAITMEILVLLATFFLLHSLLLLLWLFFSKWRYTSCYLIDYVCFKPPDDRKLPTDVCADIIARNNSLGIAEYQFILKVVVGSGLGESTYGPRSIIEGRASHPFHDDALYEMDSCFDAVVDELFSRAPAGLAPSSVDILVVNVSMFSPVPSLAARIIRRHRIREDVKVYNLSGMGCSASLVAVDLVRHLFRTHRNQVALMVTSESIAPNWYDGSKRSMLLGNCLFRSGGCAVLLTNDPVLGRSSGKMKLRRLVRTHIGRSDAAHGCAQQMEDEEGRHGFHLSRELPASAGQAFVENIRGMAPRILPVAETLRFLFAWTIKKCKKDLGIRSGVNLKTGVDHFCLHTGGKAVIEGIGRAIGLGVKELEPARMTLHRFGNTSASSVWYVLSYMEAKKMLRRGERVLMITFGSGFKCNSCLWEVMRDMGDAGAWEDCIEGYPPKSLLNPFMDKFGWINEPNAEVLLREMKKSVAERDAAHKLPTVTH</sequence>
<protein>
    <recommendedName>
        <fullName evidence="4">3-ketoacyl-CoA synthase</fullName>
        <ecNumber evidence="4">2.3.1.-</ecNumber>
    </recommendedName>
</protein>
<dbReference type="GO" id="GO:0016020">
    <property type="term" value="C:membrane"/>
    <property type="evidence" value="ECO:0007669"/>
    <property type="project" value="InterPro"/>
</dbReference>
<feature type="active site" evidence="5">
    <location>
        <position position="187"/>
    </location>
</feature>
<dbReference type="Pfam" id="PF08541">
    <property type="entry name" value="ACP_syn_III_C"/>
    <property type="match status" value="1"/>
</dbReference>
<dbReference type="InterPro" id="IPR012392">
    <property type="entry name" value="3-ktacl-CoA_syn"/>
</dbReference>
<comment type="similarity">
    <text evidence="1 4">Belongs to the thiolase-like superfamily. Chalcone/stilbene synthases family.</text>
</comment>
<comment type="caution">
    <text evidence="9">The sequence shown here is derived from an EMBL/GenBank/DDBJ whole genome shotgun (WGS) entry which is preliminary data.</text>
</comment>
<evidence type="ECO:0000256" key="1">
    <source>
        <dbReference type="ARBA" id="ARBA00005531"/>
    </source>
</evidence>
<organism evidence="9 10">
    <name type="scientific">Vanilla planifolia</name>
    <name type="common">Vanilla</name>
    <dbReference type="NCBI Taxonomy" id="51239"/>
    <lineage>
        <taxon>Eukaryota</taxon>
        <taxon>Viridiplantae</taxon>
        <taxon>Streptophyta</taxon>
        <taxon>Embryophyta</taxon>
        <taxon>Tracheophyta</taxon>
        <taxon>Spermatophyta</taxon>
        <taxon>Magnoliopsida</taxon>
        <taxon>Liliopsida</taxon>
        <taxon>Asparagales</taxon>
        <taxon>Orchidaceae</taxon>
        <taxon>Vanilloideae</taxon>
        <taxon>Vanilleae</taxon>
        <taxon>Vanilla</taxon>
    </lineage>
</organism>
<dbReference type="EMBL" id="JADCNM010000002">
    <property type="protein sequence ID" value="KAG0493777.1"/>
    <property type="molecule type" value="Genomic_DNA"/>
</dbReference>
<dbReference type="GO" id="GO:0006633">
    <property type="term" value="P:fatty acid biosynthetic process"/>
    <property type="evidence" value="ECO:0007669"/>
    <property type="project" value="UniProtKB-UniPathway"/>
</dbReference>
<accession>A0A835VCK7</accession>
<feature type="domain" description="FAE" evidence="7">
    <location>
        <begin position="44"/>
        <end position="332"/>
    </location>
</feature>
<feature type="active site" evidence="5">
    <location>
        <position position="384"/>
    </location>
</feature>
<dbReference type="UniPathway" id="UPA00094"/>
<feature type="active site" evidence="5">
    <location>
        <position position="388"/>
    </location>
</feature>
<keyword evidence="6" id="KW-0812">Transmembrane</keyword>
<dbReference type="PANTHER" id="PTHR31561">
    <property type="entry name" value="3-KETOACYL-COA SYNTHASE"/>
    <property type="match status" value="1"/>
</dbReference>
<feature type="domain" description="Beta-ketoacyl-[acyl-carrier-protein] synthase III C-terminal" evidence="8">
    <location>
        <begin position="348"/>
        <end position="430"/>
    </location>
</feature>
<dbReference type="SUPFAM" id="SSF53901">
    <property type="entry name" value="Thiolase-like"/>
    <property type="match status" value="1"/>
</dbReference>